<dbReference type="GO" id="GO:0007165">
    <property type="term" value="P:signal transduction"/>
    <property type="evidence" value="ECO:0007669"/>
    <property type="project" value="InterPro"/>
</dbReference>
<reference evidence="4" key="1">
    <citation type="submission" date="2020-05" db="EMBL/GenBank/DDBJ databases">
        <authorList>
            <person name="Chiriac C."/>
            <person name="Salcher M."/>
            <person name="Ghai R."/>
            <person name="Kavagutti S V."/>
        </authorList>
    </citation>
    <scope>NUCLEOTIDE SEQUENCE</scope>
</reference>
<accession>A0A6J6RAV8</accession>
<dbReference type="InterPro" id="IPR051315">
    <property type="entry name" value="Bact_Chemotaxis_CheA"/>
</dbReference>
<feature type="domain" description="CheW-like" evidence="3">
    <location>
        <begin position="1"/>
        <end position="64"/>
    </location>
</feature>
<organism evidence="4">
    <name type="scientific">freshwater metagenome</name>
    <dbReference type="NCBI Taxonomy" id="449393"/>
    <lineage>
        <taxon>unclassified sequences</taxon>
        <taxon>metagenomes</taxon>
        <taxon>ecological metagenomes</taxon>
    </lineage>
</organism>
<sequence length="216" mass="22906">MVVQADDTRFGLCVGEVHDTQEIVVKPIGRQLKALPMYAGATIMGDGRVALILDVAGIVRDRGLVAVEQGEEEVVAAAADSRALLVLEVASGRRAALPLTAVSRLEEFGLDRIERSGGTEVVQYRDGILPLVRLAPAIGLVESVSTEDQISVVVHEEDGRRVGIVIDRVLDVVEEAFVATEVGRRAGVLGSAVVQDRVTDLVDLDAVVRPALAGAR</sequence>
<evidence type="ECO:0000313" key="4">
    <source>
        <dbReference type="EMBL" id="CAB4716344.1"/>
    </source>
</evidence>
<dbReference type="SMART" id="SM00260">
    <property type="entry name" value="CheW"/>
    <property type="match status" value="1"/>
</dbReference>
<evidence type="ECO:0000256" key="2">
    <source>
        <dbReference type="ARBA" id="ARBA00012438"/>
    </source>
</evidence>
<dbReference type="EMBL" id="CAEZXR010000208">
    <property type="protein sequence ID" value="CAB4716344.1"/>
    <property type="molecule type" value="Genomic_DNA"/>
</dbReference>
<dbReference type="Gene3D" id="2.30.30.40">
    <property type="entry name" value="SH3 Domains"/>
    <property type="match status" value="1"/>
</dbReference>
<dbReference type="GO" id="GO:0006935">
    <property type="term" value="P:chemotaxis"/>
    <property type="evidence" value="ECO:0007669"/>
    <property type="project" value="InterPro"/>
</dbReference>
<dbReference type="AlphaFoldDB" id="A0A6J6RAV8"/>
<proteinExistence type="predicted"/>
<dbReference type="Gene3D" id="2.40.50.180">
    <property type="entry name" value="CheA-289, Domain 4"/>
    <property type="match status" value="1"/>
</dbReference>
<dbReference type="Pfam" id="PF01584">
    <property type="entry name" value="CheW"/>
    <property type="match status" value="2"/>
</dbReference>
<dbReference type="EC" id="2.7.13.3" evidence="2"/>
<dbReference type="InterPro" id="IPR002545">
    <property type="entry name" value="CheW-lke_dom"/>
</dbReference>
<dbReference type="PROSITE" id="PS50851">
    <property type="entry name" value="CHEW"/>
    <property type="match status" value="2"/>
</dbReference>
<dbReference type="SUPFAM" id="SSF50341">
    <property type="entry name" value="CheW-like"/>
    <property type="match status" value="2"/>
</dbReference>
<dbReference type="InterPro" id="IPR036061">
    <property type="entry name" value="CheW-like_dom_sf"/>
</dbReference>
<protein>
    <recommendedName>
        <fullName evidence="2">histidine kinase</fullName>
        <ecNumber evidence="2">2.7.13.3</ecNumber>
    </recommendedName>
</protein>
<dbReference type="PANTHER" id="PTHR43395">
    <property type="entry name" value="SENSOR HISTIDINE KINASE CHEA"/>
    <property type="match status" value="1"/>
</dbReference>
<gene>
    <name evidence="4" type="ORF">UFOPK2579_01712</name>
</gene>
<comment type="catalytic activity">
    <reaction evidence="1">
        <text>ATP + protein L-histidine = ADP + protein N-phospho-L-histidine.</text>
        <dbReference type="EC" id="2.7.13.3"/>
    </reaction>
</comment>
<evidence type="ECO:0000256" key="1">
    <source>
        <dbReference type="ARBA" id="ARBA00000085"/>
    </source>
</evidence>
<name>A0A6J6RAV8_9ZZZZ</name>
<dbReference type="PANTHER" id="PTHR43395:SF1">
    <property type="entry name" value="CHEMOTAXIS PROTEIN CHEA"/>
    <property type="match status" value="1"/>
</dbReference>
<feature type="domain" description="CheW-like" evidence="3">
    <location>
        <begin position="81"/>
        <end position="213"/>
    </location>
</feature>
<evidence type="ECO:0000259" key="3">
    <source>
        <dbReference type="PROSITE" id="PS50851"/>
    </source>
</evidence>
<dbReference type="GO" id="GO:0004673">
    <property type="term" value="F:protein histidine kinase activity"/>
    <property type="evidence" value="ECO:0007669"/>
    <property type="project" value="UniProtKB-EC"/>
</dbReference>